<dbReference type="Proteomes" id="UP000009183">
    <property type="component" value="Chromosome 5"/>
</dbReference>
<proteinExistence type="predicted"/>
<dbReference type="InParanoid" id="F6H8T1"/>
<reference evidence="2" key="1">
    <citation type="journal article" date="2007" name="Nature">
        <title>The grapevine genome sequence suggests ancestral hexaploidization in major angiosperm phyla.</title>
        <authorList>
            <consortium name="The French-Italian Public Consortium for Grapevine Genome Characterization."/>
            <person name="Jaillon O."/>
            <person name="Aury J.-M."/>
            <person name="Noel B."/>
            <person name="Policriti A."/>
            <person name="Clepet C."/>
            <person name="Casagrande A."/>
            <person name="Choisne N."/>
            <person name="Aubourg S."/>
            <person name="Vitulo N."/>
            <person name="Jubin C."/>
            <person name="Vezzi A."/>
            <person name="Legeai F."/>
            <person name="Hugueney P."/>
            <person name="Dasilva C."/>
            <person name="Horner D."/>
            <person name="Mica E."/>
            <person name="Jublot D."/>
            <person name="Poulain J."/>
            <person name="Bruyere C."/>
            <person name="Billault A."/>
            <person name="Segurens B."/>
            <person name="Gouyvenoux M."/>
            <person name="Ugarte E."/>
            <person name="Cattonaro F."/>
            <person name="Anthouard V."/>
            <person name="Vico V."/>
            <person name="Del Fabbro C."/>
            <person name="Alaux M."/>
            <person name="Di Gaspero G."/>
            <person name="Dumas V."/>
            <person name="Felice N."/>
            <person name="Paillard S."/>
            <person name="Juman I."/>
            <person name="Moroldo M."/>
            <person name="Scalabrin S."/>
            <person name="Canaguier A."/>
            <person name="Le Clainche I."/>
            <person name="Malacrida G."/>
            <person name="Durand E."/>
            <person name="Pesole G."/>
            <person name="Laucou V."/>
            <person name="Chatelet P."/>
            <person name="Merdinoglu D."/>
            <person name="Delledonne M."/>
            <person name="Pezzotti M."/>
            <person name="Lecharny A."/>
            <person name="Scarpelli C."/>
            <person name="Artiguenave F."/>
            <person name="Pe M.E."/>
            <person name="Valle G."/>
            <person name="Morgante M."/>
            <person name="Caboche M."/>
            <person name="Adam-Blondon A.-F."/>
            <person name="Weissenbach J."/>
            <person name="Quetier F."/>
            <person name="Wincker P."/>
        </authorList>
    </citation>
    <scope>NUCLEOTIDE SEQUENCE [LARGE SCALE GENOMIC DNA]</scope>
    <source>
        <strain evidence="2">cv. Pinot noir / PN40024</strain>
    </source>
</reference>
<dbReference type="EMBL" id="FN595496">
    <property type="protein sequence ID" value="CCB48630.1"/>
    <property type="molecule type" value="Genomic_DNA"/>
</dbReference>
<protein>
    <submittedName>
        <fullName evidence="1">Uncharacterized protein</fullName>
    </submittedName>
</protein>
<gene>
    <name evidence="1" type="ordered locus">VIT_05s0049g02040</name>
</gene>
<dbReference type="AlphaFoldDB" id="F6H8T1"/>
<dbReference type="HOGENOM" id="CLU_3433338_0_0_1"/>
<evidence type="ECO:0000313" key="2">
    <source>
        <dbReference type="Proteomes" id="UP000009183"/>
    </source>
</evidence>
<sequence length="16" mass="1919">MVIIRILLRMLFGHCC</sequence>
<accession>F6H8T1</accession>
<name>F6H8T1_VITVI</name>
<organism evidence="1 2">
    <name type="scientific">Vitis vinifera</name>
    <name type="common">Grape</name>
    <dbReference type="NCBI Taxonomy" id="29760"/>
    <lineage>
        <taxon>Eukaryota</taxon>
        <taxon>Viridiplantae</taxon>
        <taxon>Streptophyta</taxon>
        <taxon>Embryophyta</taxon>
        <taxon>Tracheophyta</taxon>
        <taxon>Spermatophyta</taxon>
        <taxon>Magnoliopsida</taxon>
        <taxon>eudicotyledons</taxon>
        <taxon>Gunneridae</taxon>
        <taxon>Pentapetalae</taxon>
        <taxon>rosids</taxon>
        <taxon>Vitales</taxon>
        <taxon>Vitaceae</taxon>
        <taxon>Viteae</taxon>
        <taxon>Vitis</taxon>
    </lineage>
</organism>
<evidence type="ECO:0000313" key="1">
    <source>
        <dbReference type="EMBL" id="CCB48630.1"/>
    </source>
</evidence>
<keyword evidence="2" id="KW-1185">Reference proteome</keyword>